<keyword evidence="2" id="KW-1185">Reference proteome</keyword>
<dbReference type="EMBL" id="JAVDPF010000015">
    <property type="protein sequence ID" value="KAL1876686.1"/>
    <property type="molecule type" value="Genomic_DNA"/>
</dbReference>
<dbReference type="Pfam" id="PF08538">
    <property type="entry name" value="DUF1749"/>
    <property type="match status" value="1"/>
</dbReference>
<accession>A0ABR3XLS0</accession>
<evidence type="ECO:0000313" key="2">
    <source>
        <dbReference type="Proteomes" id="UP001583193"/>
    </source>
</evidence>
<dbReference type="Proteomes" id="UP001583193">
    <property type="component" value="Unassembled WGS sequence"/>
</dbReference>
<dbReference type="InterPro" id="IPR013744">
    <property type="entry name" value="SidJ"/>
</dbReference>
<reference evidence="1 2" key="1">
    <citation type="journal article" date="2024" name="IMA Fungus">
        <title>IMA Genome - F19 : A genome assembly and annotation guide to empower mycologists, including annotated draft genome sequences of Ceratocystis pirilliformis, Diaporthe australafricana, Fusarium ophioides, Paecilomyces lecythidis, and Sporothrix stenoceras.</title>
        <authorList>
            <person name="Aylward J."/>
            <person name="Wilson A.M."/>
            <person name="Visagie C.M."/>
            <person name="Spraker J."/>
            <person name="Barnes I."/>
            <person name="Buitendag C."/>
            <person name="Ceriani C."/>
            <person name="Del Mar Angel L."/>
            <person name="du Plessis D."/>
            <person name="Fuchs T."/>
            <person name="Gasser K."/>
            <person name="Kramer D."/>
            <person name="Li W."/>
            <person name="Munsamy K."/>
            <person name="Piso A."/>
            <person name="Price J.L."/>
            <person name="Sonnekus B."/>
            <person name="Thomas C."/>
            <person name="van der Nest A."/>
            <person name="van Dijk A."/>
            <person name="van Heerden A."/>
            <person name="van Vuuren N."/>
            <person name="Yilmaz N."/>
            <person name="Duong T.A."/>
            <person name="van der Merwe N.A."/>
            <person name="Wingfield M.J."/>
            <person name="Wingfield B.D."/>
        </authorList>
    </citation>
    <scope>NUCLEOTIDE SEQUENCE [LARGE SCALE GENOMIC DNA]</scope>
    <source>
        <strain evidence="1 2">CMW 18167</strain>
    </source>
</reference>
<name>A0ABR3XLS0_9EURO</name>
<comment type="caution">
    <text evidence="1">The sequence shown here is derived from an EMBL/GenBank/DDBJ whole genome shotgun (WGS) entry which is preliminary data.</text>
</comment>
<dbReference type="PANTHER" id="PTHR31591:SF1">
    <property type="entry name" value="UPF0613 PROTEIN PB24D3.06C"/>
    <property type="match status" value="1"/>
</dbReference>
<organism evidence="1 2">
    <name type="scientific">Paecilomyces lecythidis</name>
    <dbReference type="NCBI Taxonomy" id="3004212"/>
    <lineage>
        <taxon>Eukaryota</taxon>
        <taxon>Fungi</taxon>
        <taxon>Dikarya</taxon>
        <taxon>Ascomycota</taxon>
        <taxon>Pezizomycotina</taxon>
        <taxon>Eurotiomycetes</taxon>
        <taxon>Eurotiomycetidae</taxon>
        <taxon>Eurotiales</taxon>
        <taxon>Thermoascaceae</taxon>
        <taxon>Paecilomyces</taxon>
    </lineage>
</organism>
<sequence length="351" mass="39139">MCAIVSLGPKAGVLHQYAKKLIAFEYKTQSVKKPHSLLFIGGLGDGVATVDYMEDLVAALEKTPWSIFTLQLSSSYDGWGSGSLDQDIEEIAECVNYVREYKSVNFGPGRIAIMGHSTGSQDVLSYLYRPNPLLKSPGCHVEINSVKRPVIDGAIMQAPVSDREAILNVLENGTHRDSPSAIREHFNKMVEFARRNTSSGDGTMDVMLPIEWTTRIYPVTTPISCRRFLSLASPDSPKKPSLDDLFSSDLSNDRLHETFGAIATQGMLRHKLMVLYSGRDRSVPKWVDKSNLMQRWKTAANQNGKVEIWDSENSMIIPNASHALSDPDQHEPRRILVSRVTNYLKTLEKLS</sequence>
<proteinExistence type="predicted"/>
<protein>
    <submittedName>
        <fullName evidence="1">Uncharacterized protein</fullName>
    </submittedName>
</protein>
<dbReference type="PANTHER" id="PTHR31591">
    <property type="entry name" value="UPF0613 PROTEIN PB24D3.06C"/>
    <property type="match status" value="1"/>
</dbReference>
<dbReference type="Gene3D" id="3.40.50.1820">
    <property type="entry name" value="alpha/beta hydrolase"/>
    <property type="match status" value="1"/>
</dbReference>
<evidence type="ECO:0000313" key="1">
    <source>
        <dbReference type="EMBL" id="KAL1876686.1"/>
    </source>
</evidence>
<dbReference type="SUPFAM" id="SSF53474">
    <property type="entry name" value="alpha/beta-Hydrolases"/>
    <property type="match status" value="1"/>
</dbReference>
<dbReference type="InterPro" id="IPR029058">
    <property type="entry name" value="AB_hydrolase_fold"/>
</dbReference>
<gene>
    <name evidence="1" type="ORF">Plec18167_005094</name>
</gene>